<proteinExistence type="predicted"/>
<reference evidence="3 4" key="1">
    <citation type="journal article" date="2014" name="Appl. Environ. Microbiol.">
        <title>Elucidation of insertion elements encoded on plasmids and in vitro construction of shuttle vectors from the toxic cyanobacterium Planktothrix.</title>
        <authorList>
            <person name="Christiansen G."/>
            <person name="Goesmann A."/>
            <person name="Kurmayer R."/>
        </authorList>
    </citation>
    <scope>NUCLEOTIDE SEQUENCE [LARGE SCALE GENOMIC DNA]</scope>
    <source>
        <strain evidence="3 4">NIVA-CYA 126/8</strain>
    </source>
</reference>
<evidence type="ECO:0000259" key="2">
    <source>
        <dbReference type="Pfam" id="PF26568"/>
    </source>
</evidence>
<gene>
    <name evidence="3" type="ORF">A19Y_2896</name>
</gene>
<feature type="domain" description="BanI/HgiCI N-terminal" evidence="1">
    <location>
        <begin position="19"/>
        <end position="177"/>
    </location>
</feature>
<dbReference type="Pfam" id="PF26568">
    <property type="entry name" value="RE_BanI_C"/>
    <property type="match status" value="1"/>
</dbReference>
<dbReference type="EC" id="3.1.21.4" evidence="3"/>
<dbReference type="EMBL" id="CM002803">
    <property type="protein sequence ID" value="KEI67752.1"/>
    <property type="molecule type" value="Genomic_DNA"/>
</dbReference>
<evidence type="ECO:0000313" key="3">
    <source>
        <dbReference type="EMBL" id="KEI67752.1"/>
    </source>
</evidence>
<dbReference type="InterPro" id="IPR058974">
    <property type="entry name" value="RE_BanI/HgiCI_N"/>
</dbReference>
<keyword evidence="3" id="KW-0378">Hydrolase</keyword>
<dbReference type="PATRIC" id="fig|388467.6.peg.2841"/>
<dbReference type="AlphaFoldDB" id="A0A073CIL2"/>
<evidence type="ECO:0000259" key="1">
    <source>
        <dbReference type="Pfam" id="PF24447"/>
    </source>
</evidence>
<evidence type="ECO:0000313" key="4">
    <source>
        <dbReference type="Proteomes" id="UP000027395"/>
    </source>
</evidence>
<dbReference type="RefSeq" id="WP_042154963.1">
    <property type="nucleotide sequence ID" value="NZ_CM002803.1"/>
</dbReference>
<dbReference type="InterPro" id="IPR058973">
    <property type="entry name" value="RE_BanI/HgiCI_C"/>
</dbReference>
<keyword evidence="4" id="KW-1185">Reference proteome</keyword>
<feature type="domain" description="BanI/HgiCI C-terminal" evidence="2">
    <location>
        <begin position="180"/>
        <end position="330"/>
    </location>
</feature>
<dbReference type="GO" id="GO:0009036">
    <property type="term" value="F:type II site-specific deoxyribonuclease activity"/>
    <property type="evidence" value="ECO:0007669"/>
    <property type="project" value="UniProtKB-EC"/>
</dbReference>
<sequence>MSKYKRSLVELREKAVLNWPEELLDQAGEASVLPLLLKTQDKFISILTLADSEPESWQKLVNLSLDMPGNLFLKHLMVLSDLGGESLNKYPPISKYFENNQMDYIWKTKDYSYQFKVIFKKVPLTNSSLKVDGKSLLKGFPLNDKMTDVVMLILYGATALNINLPDSEKFMMGSLLGKPDEIKKFVSQSYIRVSRQISGATSTKLGGLVEKFVIRVLKEELPNTFEITKSKEIEGKTFDIVVSSPNNQLFGIEASFQYTTNSTIERKSREAENLAKLLHNAGHFICYVIDGAGNINIRKNAVSTICLYSDCTVAFSKEEIQLLAKFIRENS</sequence>
<name>A0A073CIL2_PLAA1</name>
<dbReference type="HOGENOM" id="CLU_756069_0_0_3"/>
<protein>
    <submittedName>
        <fullName evidence="3">Type-2 restriction enzyme HgiCI</fullName>
        <ecNumber evidence="3">3.1.21.4</ecNumber>
    </submittedName>
</protein>
<dbReference type="eggNOG" id="ENOG502Z86G">
    <property type="taxonomic scope" value="Bacteria"/>
</dbReference>
<dbReference type="Proteomes" id="UP000027395">
    <property type="component" value="Chromosome"/>
</dbReference>
<organism evidence="3 4">
    <name type="scientific">Planktothrix agardhii (strain NIVA-CYA 126/8)</name>
    <dbReference type="NCBI Taxonomy" id="388467"/>
    <lineage>
        <taxon>Bacteria</taxon>
        <taxon>Bacillati</taxon>
        <taxon>Cyanobacteriota</taxon>
        <taxon>Cyanophyceae</taxon>
        <taxon>Oscillatoriophycideae</taxon>
        <taxon>Oscillatoriales</taxon>
        <taxon>Microcoleaceae</taxon>
        <taxon>Planktothrix</taxon>
    </lineage>
</organism>
<accession>A0A073CIL2</accession>
<dbReference type="Pfam" id="PF24447">
    <property type="entry name" value="RE_BanI"/>
    <property type="match status" value="1"/>
</dbReference>